<evidence type="ECO:0000313" key="2">
    <source>
        <dbReference type="Proteomes" id="UP000479710"/>
    </source>
</evidence>
<comment type="caution">
    <text evidence="1">The sequence shown here is derived from an EMBL/GenBank/DDBJ whole genome shotgun (WGS) entry which is preliminary data.</text>
</comment>
<reference evidence="1 2" key="1">
    <citation type="submission" date="2019-11" db="EMBL/GenBank/DDBJ databases">
        <title>Whole genome sequence of Oryza granulata.</title>
        <authorList>
            <person name="Li W."/>
        </authorList>
    </citation>
    <scope>NUCLEOTIDE SEQUENCE [LARGE SCALE GENOMIC DNA]</scope>
    <source>
        <strain evidence="2">cv. Menghai</strain>
        <tissue evidence="1">Leaf</tissue>
    </source>
</reference>
<name>A0A6G1E2P2_9ORYZ</name>
<organism evidence="1 2">
    <name type="scientific">Oryza meyeriana var. granulata</name>
    <dbReference type="NCBI Taxonomy" id="110450"/>
    <lineage>
        <taxon>Eukaryota</taxon>
        <taxon>Viridiplantae</taxon>
        <taxon>Streptophyta</taxon>
        <taxon>Embryophyta</taxon>
        <taxon>Tracheophyta</taxon>
        <taxon>Spermatophyta</taxon>
        <taxon>Magnoliopsida</taxon>
        <taxon>Liliopsida</taxon>
        <taxon>Poales</taxon>
        <taxon>Poaceae</taxon>
        <taxon>BOP clade</taxon>
        <taxon>Oryzoideae</taxon>
        <taxon>Oryzeae</taxon>
        <taxon>Oryzinae</taxon>
        <taxon>Oryza</taxon>
        <taxon>Oryza meyeriana</taxon>
    </lineage>
</organism>
<keyword evidence="2" id="KW-1185">Reference proteome</keyword>
<gene>
    <name evidence="1" type="ORF">E2562_026070</name>
</gene>
<proteinExistence type="predicted"/>
<accession>A0A6G1E2P2</accession>
<dbReference type="Proteomes" id="UP000479710">
    <property type="component" value="Unassembled WGS sequence"/>
</dbReference>
<protein>
    <submittedName>
        <fullName evidence="1">Uncharacterized protein</fullName>
    </submittedName>
</protein>
<evidence type="ECO:0000313" key="1">
    <source>
        <dbReference type="EMBL" id="KAF0918762.1"/>
    </source>
</evidence>
<dbReference type="EMBL" id="SPHZ02000005">
    <property type="protein sequence ID" value="KAF0918762.1"/>
    <property type="molecule type" value="Genomic_DNA"/>
</dbReference>
<sequence length="105" mass="10730">MVRSSKGRHGGCASCVRLAFTSVVAQRGQRGGRQGAPNDGGSMVGVYLEQVGSPLAWWAEGGGGLSCSILRVLGQLGGDGDRARLGSIGVQVMTTRASRRSGQLG</sequence>
<dbReference type="AlphaFoldDB" id="A0A6G1E2P2"/>